<name>A0AAP3E3V6_9EURY</name>
<proteinExistence type="inferred from homology"/>
<keyword evidence="2 6" id="KW-0547">Nucleotide-binding</keyword>
<evidence type="ECO:0000256" key="1">
    <source>
        <dbReference type="ARBA" id="ARBA00022679"/>
    </source>
</evidence>
<dbReference type="HAMAP" id="MF_00590">
    <property type="entry name" value="Dephospho_CoA_kinase_GTP_dep"/>
    <property type="match status" value="1"/>
</dbReference>
<feature type="binding site" evidence="6">
    <location>
        <position position="59"/>
    </location>
    <ligand>
        <name>GTP</name>
        <dbReference type="ChEBI" id="CHEBI:37565"/>
    </ligand>
</feature>
<keyword evidence="4 6" id="KW-0173">Coenzyme A biosynthesis</keyword>
<reference evidence="8" key="1">
    <citation type="submission" date="2022-09" db="EMBL/GenBank/DDBJ databases">
        <title>Enrichment on poylsaccharides allowed isolation of novel metabolic and taxonomic groups of Haloarchaea.</title>
        <authorList>
            <person name="Sorokin D.Y."/>
            <person name="Elcheninov A.G."/>
            <person name="Khizhniak T.V."/>
            <person name="Kolganova T.V."/>
            <person name="Kublanov I.V."/>
        </authorList>
    </citation>
    <scope>NUCLEOTIDE SEQUENCE</scope>
    <source>
        <strain evidence="8">AArc-xg1-1</strain>
    </source>
</reference>
<keyword evidence="3 6" id="KW-0418">Kinase</keyword>
<dbReference type="GO" id="GO:0005525">
    <property type="term" value="F:GTP binding"/>
    <property type="evidence" value="ECO:0007669"/>
    <property type="project" value="UniProtKB-UniRule"/>
</dbReference>
<dbReference type="EMBL" id="JAOPKA010000018">
    <property type="protein sequence ID" value="MCU4743825.1"/>
    <property type="molecule type" value="Genomic_DNA"/>
</dbReference>
<feature type="compositionally biased region" description="Basic and acidic residues" evidence="7">
    <location>
        <begin position="1"/>
        <end position="12"/>
    </location>
</feature>
<dbReference type="GO" id="GO:0016301">
    <property type="term" value="F:kinase activity"/>
    <property type="evidence" value="ECO:0007669"/>
    <property type="project" value="UniProtKB-UniRule"/>
</dbReference>
<dbReference type="GO" id="GO:0015937">
    <property type="term" value="P:coenzyme A biosynthetic process"/>
    <property type="evidence" value="ECO:0007669"/>
    <property type="project" value="UniProtKB-UniRule"/>
</dbReference>
<feature type="binding site" evidence="6">
    <location>
        <position position="78"/>
    </location>
    <ligand>
        <name>GTP</name>
        <dbReference type="ChEBI" id="CHEBI:37565"/>
    </ligand>
</feature>
<evidence type="ECO:0000256" key="4">
    <source>
        <dbReference type="ARBA" id="ARBA00022993"/>
    </source>
</evidence>
<comment type="caution">
    <text evidence="8">The sequence shown here is derived from an EMBL/GenBank/DDBJ whole genome shotgun (WGS) entry which is preliminary data.</text>
</comment>
<sequence>MTREPDRDRNSSPDDAADQPLLSLPTDLRDELKEPFGPIETDAEELLERAGTPIIAVGDMVTYHLRTAGTAPDVSVVDGQTERQAVDAEIREAVTTETALSVEVSNPPAVLTEALVLALVDALERPEPTTIVVDGEEDLAALPAIVAAPDGASVVYGQPGEGMVHVTVTETVREEVRALLERFEGDRERLWTLLA</sequence>
<evidence type="ECO:0000313" key="8">
    <source>
        <dbReference type="EMBL" id="MCU4743825.1"/>
    </source>
</evidence>
<comment type="catalytic activity">
    <reaction evidence="6">
        <text>3'-dephospho-CoA + GTP = GDP + CoA + H(+)</text>
        <dbReference type="Rhea" id="RHEA:61156"/>
        <dbReference type="ChEBI" id="CHEBI:15378"/>
        <dbReference type="ChEBI" id="CHEBI:37565"/>
        <dbReference type="ChEBI" id="CHEBI:57287"/>
        <dbReference type="ChEBI" id="CHEBI:57328"/>
        <dbReference type="ChEBI" id="CHEBI:58189"/>
        <dbReference type="EC" id="2.7.1.237"/>
    </reaction>
</comment>
<feature type="binding site" evidence="6">
    <location>
        <position position="61"/>
    </location>
    <ligand>
        <name>GTP</name>
        <dbReference type="ChEBI" id="CHEBI:37565"/>
    </ligand>
</feature>
<organism evidence="8 9">
    <name type="scientific">Natronoglomus mannanivorans</name>
    <dbReference type="NCBI Taxonomy" id="2979990"/>
    <lineage>
        <taxon>Archaea</taxon>
        <taxon>Methanobacteriati</taxon>
        <taxon>Methanobacteriota</taxon>
        <taxon>Stenosarchaea group</taxon>
        <taxon>Halobacteria</taxon>
        <taxon>Halobacteriales</taxon>
        <taxon>Natrialbaceae</taxon>
        <taxon>Natronoglomus</taxon>
    </lineage>
</organism>
<dbReference type="EC" id="2.7.1.237" evidence="6"/>
<keyword evidence="5 6" id="KW-0342">GTP-binding</keyword>
<dbReference type="RefSeq" id="WP_338005632.1">
    <property type="nucleotide sequence ID" value="NZ_JAOPKA010000018.1"/>
</dbReference>
<evidence type="ECO:0000256" key="3">
    <source>
        <dbReference type="ARBA" id="ARBA00022777"/>
    </source>
</evidence>
<dbReference type="Pfam" id="PF04019">
    <property type="entry name" value="DUF359"/>
    <property type="match status" value="1"/>
</dbReference>
<feature type="region of interest" description="Disordered" evidence="7">
    <location>
        <begin position="1"/>
        <end position="34"/>
    </location>
</feature>
<dbReference type="InterPro" id="IPR007164">
    <property type="entry name" value="GTP-dep_dephospho-CoA_kin"/>
</dbReference>
<evidence type="ECO:0000256" key="5">
    <source>
        <dbReference type="ARBA" id="ARBA00023134"/>
    </source>
</evidence>
<evidence type="ECO:0000256" key="2">
    <source>
        <dbReference type="ARBA" id="ARBA00022741"/>
    </source>
</evidence>
<accession>A0AAP3E3V6</accession>
<dbReference type="PANTHER" id="PTHR40732:SF1">
    <property type="entry name" value="GTP-DEPENDENT DEPHOSPHO-COA KINASE"/>
    <property type="match status" value="1"/>
</dbReference>
<comment type="caution">
    <text evidence="6">Lacks conserved residue(s) required for the propagation of feature annotation.</text>
</comment>
<comment type="similarity">
    <text evidence="6">Belongs to the GTP-dependent DPCK family.</text>
</comment>
<dbReference type="AlphaFoldDB" id="A0AAP3E3V6"/>
<keyword evidence="1 6" id="KW-0808">Transferase</keyword>
<dbReference type="PIRSF" id="PIRSF006533">
    <property type="entry name" value="UCP006533"/>
    <property type="match status" value="1"/>
</dbReference>
<evidence type="ECO:0000256" key="6">
    <source>
        <dbReference type="HAMAP-Rule" id="MF_00590"/>
    </source>
</evidence>
<feature type="binding site" evidence="6">
    <location>
        <position position="137"/>
    </location>
    <ligand>
        <name>GTP</name>
        <dbReference type="ChEBI" id="CHEBI:37565"/>
    </ligand>
</feature>
<gene>
    <name evidence="8" type="ORF">OB960_20780</name>
</gene>
<dbReference type="PANTHER" id="PTHR40732">
    <property type="entry name" value="UPF0218 PROTEIN TK1697"/>
    <property type="match status" value="1"/>
</dbReference>
<evidence type="ECO:0000313" key="9">
    <source>
        <dbReference type="Proteomes" id="UP001321018"/>
    </source>
</evidence>
<comment type="pathway">
    <text evidence="6">Cofactor biosynthesis; coenzyme A biosynthesis.</text>
</comment>
<comment type="function">
    <text evidence="6">Catalyzes the GTP-dependent phosphorylation of the 3'-hydroxyl group of dephosphocoenzyme A to form coenzyme A (CoA).</text>
</comment>
<protein>
    <recommendedName>
        <fullName evidence="6">GTP-dependent dephospho-CoA kinase</fullName>
        <ecNumber evidence="6">2.7.1.237</ecNumber>
    </recommendedName>
    <alternativeName>
        <fullName evidence="6">Dephospho-coenzyme A kinase</fullName>
        <shortName evidence="6">DPCK</shortName>
    </alternativeName>
</protein>
<evidence type="ECO:0000256" key="7">
    <source>
        <dbReference type="SAM" id="MobiDB-lite"/>
    </source>
</evidence>
<dbReference type="Proteomes" id="UP001321018">
    <property type="component" value="Unassembled WGS sequence"/>
</dbReference>